<dbReference type="Proteomes" id="UP000177698">
    <property type="component" value="Unassembled WGS sequence"/>
</dbReference>
<protein>
    <recommendedName>
        <fullName evidence="3">Diaminopimelate epimerase</fullName>
    </recommendedName>
</protein>
<sequence length="266" mass="29657">MLKKYNISLVRPGGNDTAIINGFIPNGLRKVLNKEIIRKFPNVEQCGFYEQNENKTVNFCMMGGEFSGNAILALTYLILKGESGKLTTLSSGAKKVIQSGINENKSVYSEIPIFKSYESVMQLTKNIFLVRLRGIKHLVVYKKISKDKSVTKAKKLLEKYGLIKYKCSGCIFVEKEISGVLRINPIVWIRDVKTLTYETACGSGATAVGLSILKNSILNKISLKIKQPSGNYISVNAQKNRDSFTKVVIEGKVELIKPGQNFYLEV</sequence>
<dbReference type="EMBL" id="MGAG01000026">
    <property type="protein sequence ID" value="OGK40336.1"/>
    <property type="molecule type" value="Genomic_DNA"/>
</dbReference>
<reference evidence="1 2" key="1">
    <citation type="journal article" date="2016" name="Nat. Commun.">
        <title>Thousands of microbial genomes shed light on interconnected biogeochemical processes in an aquifer system.</title>
        <authorList>
            <person name="Anantharaman K."/>
            <person name="Brown C.T."/>
            <person name="Hug L.A."/>
            <person name="Sharon I."/>
            <person name="Castelle C.J."/>
            <person name="Probst A.J."/>
            <person name="Thomas B.C."/>
            <person name="Singh A."/>
            <person name="Wilkins M.J."/>
            <person name="Karaoz U."/>
            <person name="Brodie E.L."/>
            <person name="Williams K.H."/>
            <person name="Hubbard S.S."/>
            <person name="Banfield J.F."/>
        </authorList>
    </citation>
    <scope>NUCLEOTIDE SEQUENCE [LARGE SCALE GENOMIC DNA]</scope>
</reference>
<proteinExistence type="predicted"/>
<organism evidence="1 2">
    <name type="scientific">Candidatus Roizmanbacteria bacterium RIFCSPLOWO2_01_FULL_37_12</name>
    <dbReference type="NCBI Taxonomy" id="1802056"/>
    <lineage>
        <taxon>Bacteria</taxon>
        <taxon>Candidatus Roizmaniibacteriota</taxon>
    </lineage>
</organism>
<evidence type="ECO:0000313" key="1">
    <source>
        <dbReference type="EMBL" id="OGK40336.1"/>
    </source>
</evidence>
<comment type="caution">
    <text evidence="1">The sequence shown here is derived from an EMBL/GenBank/DDBJ whole genome shotgun (WGS) entry which is preliminary data.</text>
</comment>
<evidence type="ECO:0000313" key="2">
    <source>
        <dbReference type="Proteomes" id="UP000177698"/>
    </source>
</evidence>
<dbReference type="Pfam" id="PF26317">
    <property type="entry name" value="CntK_N"/>
    <property type="match status" value="1"/>
</dbReference>
<dbReference type="AlphaFoldDB" id="A0A1F7IAG4"/>
<dbReference type="InterPro" id="IPR058944">
    <property type="entry name" value="CntK-like"/>
</dbReference>
<accession>A0A1F7IAG4</accession>
<evidence type="ECO:0008006" key="3">
    <source>
        <dbReference type="Google" id="ProtNLM"/>
    </source>
</evidence>
<dbReference type="STRING" id="1802056.A2954_02955"/>
<name>A0A1F7IAG4_9BACT</name>
<gene>
    <name evidence="1" type="ORF">A2954_02955</name>
</gene>